<keyword evidence="3" id="KW-1185">Reference proteome</keyword>
<dbReference type="EMBL" id="CAKMMW010000013">
    <property type="protein sequence ID" value="CAH1215265.1"/>
    <property type="molecule type" value="Genomic_DNA"/>
</dbReference>
<keyword evidence="1" id="KW-0472">Membrane</keyword>
<dbReference type="Proteomes" id="UP000838821">
    <property type="component" value="Unassembled WGS sequence"/>
</dbReference>
<accession>A0ABM9CK72</accession>
<evidence type="ECO:0000256" key="1">
    <source>
        <dbReference type="SAM" id="Phobius"/>
    </source>
</evidence>
<reference evidence="2" key="1">
    <citation type="submission" date="2022-01" db="EMBL/GenBank/DDBJ databases">
        <authorList>
            <person name="Criscuolo A."/>
        </authorList>
    </citation>
    <scope>NUCLEOTIDE SEQUENCE</scope>
    <source>
        <strain evidence="2">CIP111891</strain>
    </source>
</reference>
<comment type="caution">
    <text evidence="2">The sequence shown here is derived from an EMBL/GenBank/DDBJ whole genome shotgun (WGS) entry which is preliminary data.</text>
</comment>
<sequence length="49" mass="5503">MRVKINGRDIDRNDRVTFEASNYSDSQAYTVILVGVAFIYMIAKGGLFS</sequence>
<keyword evidence="1" id="KW-0812">Transmembrane</keyword>
<feature type="transmembrane region" description="Helical" evidence="1">
    <location>
        <begin position="26"/>
        <end position="43"/>
    </location>
</feature>
<organism evidence="2 3">
    <name type="scientific">Paenibacillus allorhizoplanae</name>
    <dbReference type="NCBI Taxonomy" id="2905648"/>
    <lineage>
        <taxon>Bacteria</taxon>
        <taxon>Bacillati</taxon>
        <taxon>Bacillota</taxon>
        <taxon>Bacilli</taxon>
        <taxon>Bacillales</taxon>
        <taxon>Paenibacillaceae</taxon>
        <taxon>Paenibacillus</taxon>
    </lineage>
</organism>
<gene>
    <name evidence="2" type="ORF">PAECIP111891_04242</name>
</gene>
<keyword evidence="1" id="KW-1133">Transmembrane helix</keyword>
<evidence type="ECO:0000313" key="3">
    <source>
        <dbReference type="Proteomes" id="UP000838821"/>
    </source>
</evidence>
<name>A0ABM9CK72_9BACL</name>
<evidence type="ECO:0000313" key="2">
    <source>
        <dbReference type="EMBL" id="CAH1215265.1"/>
    </source>
</evidence>
<proteinExistence type="predicted"/>
<dbReference type="RefSeq" id="WP_236290281.1">
    <property type="nucleotide sequence ID" value="NZ_CAKMMW010000013.1"/>
</dbReference>
<protein>
    <submittedName>
        <fullName evidence="2">Uncharacterized protein</fullName>
    </submittedName>
</protein>